<sequence length="507" mass="58209">MRIMNRNTKSYVQYFFKSNRRLLILMCVGLFIIMPFAIINSASGEVEIDNSSLPGCIFVFSLIGTFLVAGIMPMFTWRFLYKKTSCNMYLSLPITRKKFFVVQYLLGAVFGLIPLYLNFVIEFLLLGFFTSIALFDFFVYFVVLLIPFFITYTILTMIAVKCNNFADAVVMSAAYLILPFVLYLAIVMFMDYQASDLLIANSSTSLINEIMPEGTMLSALSFPVSLTISLAWFVFDGFEMAYESIVNLITTGVWCLLGIVAFYISMRGFILRKEEESQHHTTSYLMYPFVVTVLSVALILILFTSDLFSSSMFIMGTIIFALYIIMRLFARRSLKIKITDIGGFMGITAATLAFVLVYQSTHGFGLVKEYPDTDDFRFVNIYYSSYNNGNSFEMKIPEENIEEFLDWLDGYLEEAEKKDTHSIDYPDIRYSMMIDYQLDRNIVESTREYWDSTMLDYSDLKKLAHWSSSVRLTDCSIIDEDGCAIKEVYNNDEAALKQNYEAMKSAQ</sequence>
<protein>
    <recommendedName>
        <fullName evidence="4">ABC transporter permease</fullName>
    </recommendedName>
</protein>
<feature type="transmembrane region" description="Helical" evidence="1">
    <location>
        <begin position="101"/>
        <end position="125"/>
    </location>
</feature>
<feature type="transmembrane region" description="Helical" evidence="1">
    <location>
        <begin position="172"/>
        <end position="194"/>
    </location>
</feature>
<name>R7GA23_9FIRM</name>
<feature type="transmembrane region" description="Helical" evidence="1">
    <location>
        <begin position="341"/>
        <end position="358"/>
    </location>
</feature>
<keyword evidence="1" id="KW-1133">Transmembrane helix</keyword>
<organism evidence="2 3">
    <name type="scientific">Amedibacillus dolichus CAG:375</name>
    <dbReference type="NCBI Taxonomy" id="1263076"/>
    <lineage>
        <taxon>Bacteria</taxon>
        <taxon>Bacillati</taxon>
        <taxon>Bacillota</taxon>
        <taxon>Erysipelotrichia</taxon>
        <taxon>Erysipelotrichales</taxon>
        <taxon>Erysipelotrichaceae</taxon>
        <taxon>Amedibacillus</taxon>
    </lineage>
</organism>
<proteinExistence type="predicted"/>
<feature type="transmembrane region" description="Helical" evidence="1">
    <location>
        <begin position="284"/>
        <end position="303"/>
    </location>
</feature>
<evidence type="ECO:0000313" key="3">
    <source>
        <dbReference type="Proteomes" id="UP000018093"/>
    </source>
</evidence>
<feature type="transmembrane region" description="Helical" evidence="1">
    <location>
        <begin position="214"/>
        <end position="233"/>
    </location>
</feature>
<feature type="transmembrane region" description="Helical" evidence="1">
    <location>
        <begin position="57"/>
        <end position="80"/>
    </location>
</feature>
<accession>R7GA23</accession>
<comment type="caution">
    <text evidence="2">The sequence shown here is derived from an EMBL/GenBank/DDBJ whole genome shotgun (WGS) entry which is preliminary data.</text>
</comment>
<keyword evidence="1" id="KW-0472">Membrane</keyword>
<evidence type="ECO:0000256" key="1">
    <source>
        <dbReference type="SAM" id="Phobius"/>
    </source>
</evidence>
<dbReference type="Proteomes" id="UP000018093">
    <property type="component" value="Unassembled WGS sequence"/>
</dbReference>
<dbReference type="EMBL" id="CBIN010000287">
    <property type="protein sequence ID" value="CDE23643.1"/>
    <property type="molecule type" value="Genomic_DNA"/>
</dbReference>
<evidence type="ECO:0000313" key="2">
    <source>
        <dbReference type="EMBL" id="CDE23643.1"/>
    </source>
</evidence>
<feature type="transmembrane region" description="Helical" evidence="1">
    <location>
        <begin position="310"/>
        <end position="329"/>
    </location>
</feature>
<feature type="transmembrane region" description="Helical" evidence="1">
    <location>
        <begin position="137"/>
        <end position="160"/>
    </location>
</feature>
<dbReference type="AlphaFoldDB" id="R7GA23"/>
<feature type="transmembrane region" description="Helical" evidence="1">
    <location>
        <begin position="245"/>
        <end position="264"/>
    </location>
</feature>
<keyword evidence="1" id="KW-0812">Transmembrane</keyword>
<gene>
    <name evidence="2" type="ORF">BN631_00279</name>
</gene>
<evidence type="ECO:0008006" key="4">
    <source>
        <dbReference type="Google" id="ProtNLM"/>
    </source>
</evidence>
<reference evidence="2" key="1">
    <citation type="submission" date="2012-11" db="EMBL/GenBank/DDBJ databases">
        <title>Dependencies among metagenomic species, viruses, plasmids and units of genetic variation.</title>
        <authorList>
            <person name="Nielsen H.B."/>
            <person name="Almeida M."/>
            <person name="Juncker A.S."/>
            <person name="Rasmussen S."/>
            <person name="Li J."/>
            <person name="Sunagawa S."/>
            <person name="Plichta D."/>
            <person name="Gautier L."/>
            <person name="Le Chatelier E."/>
            <person name="Peletier E."/>
            <person name="Bonde I."/>
            <person name="Nielsen T."/>
            <person name="Manichanh C."/>
            <person name="Arumugam M."/>
            <person name="Batto J."/>
            <person name="Santos M.B.Q.D."/>
            <person name="Blom N."/>
            <person name="Borruel N."/>
            <person name="Burgdorf K.S."/>
            <person name="Boumezbeur F."/>
            <person name="Casellas F."/>
            <person name="Dore J."/>
            <person name="Guarner F."/>
            <person name="Hansen T."/>
            <person name="Hildebrand F."/>
            <person name="Kaas R.S."/>
            <person name="Kennedy S."/>
            <person name="Kristiansen K."/>
            <person name="Kultima J.R."/>
            <person name="Leonard P."/>
            <person name="Levenez F."/>
            <person name="Lund O."/>
            <person name="Moumen B."/>
            <person name="Le Paslier D."/>
            <person name="Pons N."/>
            <person name="Pedersen O."/>
            <person name="Prifti E."/>
            <person name="Qin J."/>
            <person name="Raes J."/>
            <person name="Tap J."/>
            <person name="Tims S."/>
            <person name="Ussery D.W."/>
            <person name="Yamada T."/>
            <person name="MetaHit consortium"/>
            <person name="Renault P."/>
            <person name="Sicheritz-Ponten T."/>
            <person name="Bork P."/>
            <person name="Wang J."/>
            <person name="Brunak S."/>
            <person name="Ehrlich S.D."/>
        </authorList>
    </citation>
    <scope>NUCLEOTIDE SEQUENCE [LARGE SCALE GENOMIC DNA]</scope>
</reference>